<evidence type="ECO:0000313" key="1">
    <source>
        <dbReference type="EMBL" id="PWE52557.1"/>
    </source>
</evidence>
<dbReference type="AlphaFoldDB" id="A0A2U2DGW4"/>
<dbReference type="RefSeq" id="WP_109461961.1">
    <property type="nucleotide sequence ID" value="NZ_QFBC01000023.1"/>
</dbReference>
<keyword evidence="2" id="KW-1185">Reference proteome</keyword>
<dbReference type="SUPFAM" id="SSF53098">
    <property type="entry name" value="Ribonuclease H-like"/>
    <property type="match status" value="1"/>
</dbReference>
<evidence type="ECO:0008006" key="3">
    <source>
        <dbReference type="Google" id="ProtNLM"/>
    </source>
</evidence>
<gene>
    <name evidence="1" type="ORF">DEM27_30155</name>
</gene>
<dbReference type="InterPro" id="IPR012337">
    <property type="entry name" value="RNaseH-like_sf"/>
</dbReference>
<protein>
    <recommendedName>
        <fullName evidence="3">Piwi domain-containing protein</fullName>
    </recommendedName>
</protein>
<proteinExistence type="predicted"/>
<organism evidence="1 2">
    <name type="scientific">Metarhizobium album</name>
    <dbReference type="NCBI Taxonomy" id="2182425"/>
    <lineage>
        <taxon>Bacteria</taxon>
        <taxon>Pseudomonadati</taxon>
        <taxon>Pseudomonadota</taxon>
        <taxon>Alphaproteobacteria</taxon>
        <taxon>Hyphomicrobiales</taxon>
        <taxon>Rhizobiaceae</taxon>
        <taxon>Metarhizobium</taxon>
    </lineage>
</organism>
<dbReference type="CDD" id="cd04659">
    <property type="entry name" value="Piwi_piwi-like_ProArk"/>
    <property type="match status" value="1"/>
</dbReference>
<dbReference type="OrthoDB" id="580851at2"/>
<dbReference type="GO" id="GO:0003676">
    <property type="term" value="F:nucleic acid binding"/>
    <property type="evidence" value="ECO:0007669"/>
    <property type="project" value="InterPro"/>
</dbReference>
<evidence type="ECO:0000313" key="2">
    <source>
        <dbReference type="Proteomes" id="UP000245252"/>
    </source>
</evidence>
<dbReference type="Gene3D" id="3.30.420.10">
    <property type="entry name" value="Ribonuclease H-like superfamily/Ribonuclease H"/>
    <property type="match status" value="1"/>
</dbReference>
<dbReference type="EMBL" id="QFBC01000023">
    <property type="protein sequence ID" value="PWE52557.1"/>
    <property type="molecule type" value="Genomic_DNA"/>
</dbReference>
<accession>A0A2U2DGW4</accession>
<comment type="caution">
    <text evidence="1">The sequence shown here is derived from an EMBL/GenBank/DDBJ whole genome shotgun (WGS) entry which is preliminary data.</text>
</comment>
<dbReference type="InterPro" id="IPR036397">
    <property type="entry name" value="RNaseH_sf"/>
</dbReference>
<reference evidence="1 2" key="1">
    <citation type="submission" date="2018-05" db="EMBL/GenBank/DDBJ databases">
        <title>The draft genome of strain NS-104.</title>
        <authorList>
            <person name="Hang P."/>
            <person name="Jiang J."/>
        </authorList>
    </citation>
    <scope>NUCLEOTIDE SEQUENCE [LARGE SCALE GENOMIC DNA]</scope>
    <source>
        <strain evidence="1 2">NS-104</strain>
    </source>
</reference>
<dbReference type="Proteomes" id="UP000245252">
    <property type="component" value="Unassembled WGS sequence"/>
</dbReference>
<sequence length="516" mass="57847">MKLPEKSLVVEHFNEPQLEFAGMQTSPHPKDGLFLYGPHAKARKPREINLGVVGTPDGISHFRDWGFRLHRQVSVPPPGKGEKADRLHLANFPGLEEIFGISFDPDGCSALSIPLPDIEHATRLQNLNEAVDKVARLYIDRVKKHLKNEERSIDVWVLVLPEIVYDRCRPGSKRSGLVLEKGDFSRKQKGKATLPLLASVIDLQGEEIFDDVPDFHRRIKAEFLKIAPTQLLRETTLAPEKFLNTAGYPVRKTQDAATVAWNIGTGLYYKTQPKPPWRLAQVRPGVCYIGMVYKNLPSDPDGHACCAAQMFLSEGDGVVFRGANGPWKTGDYEYHLKRDAAKNLLNLVLSSYIEAHKSPPRELFIHGQTYFNDEEWSAFVEAAPTETNIVGVRIRTTGGETKLFRDGDYPVIRGTALLLDDKTAYLWTTGYVAELDTYIGPETPNPLHITVMRSKATRPDIRTVLSDIMGLTKINYNCCNFNDGLPVTVRFAKMVGDVLTMGSAKGEEKQPFKFYV</sequence>
<name>A0A2U2DGW4_9HYPH</name>